<organism evidence="1 2">
    <name type="scientific">Hirundo rustica rustica</name>
    <dbReference type="NCBI Taxonomy" id="333673"/>
    <lineage>
        <taxon>Eukaryota</taxon>
        <taxon>Metazoa</taxon>
        <taxon>Chordata</taxon>
        <taxon>Craniata</taxon>
        <taxon>Vertebrata</taxon>
        <taxon>Euteleostomi</taxon>
        <taxon>Archelosauria</taxon>
        <taxon>Archosauria</taxon>
        <taxon>Dinosauria</taxon>
        <taxon>Saurischia</taxon>
        <taxon>Theropoda</taxon>
        <taxon>Coelurosauria</taxon>
        <taxon>Aves</taxon>
        <taxon>Neognathae</taxon>
        <taxon>Neoaves</taxon>
        <taxon>Telluraves</taxon>
        <taxon>Australaves</taxon>
        <taxon>Passeriformes</taxon>
        <taxon>Sylvioidea</taxon>
        <taxon>Hirundinidae</taxon>
        <taxon>Hirundo</taxon>
    </lineage>
</organism>
<evidence type="ECO:0000313" key="1">
    <source>
        <dbReference type="EMBL" id="RMC17089.1"/>
    </source>
</evidence>
<gene>
    <name evidence="1" type="ORF">DUI87_05666</name>
</gene>
<dbReference type="EMBL" id="QRBI01000099">
    <property type="protein sequence ID" value="RMC17089.1"/>
    <property type="molecule type" value="Genomic_DNA"/>
</dbReference>
<comment type="caution">
    <text evidence="1">The sequence shown here is derived from an EMBL/GenBank/DDBJ whole genome shotgun (WGS) entry which is preliminary data.</text>
</comment>
<proteinExistence type="predicted"/>
<name>A0A3M0KUX0_HIRRU</name>
<dbReference type="AlphaFoldDB" id="A0A3M0KUX0"/>
<accession>A0A3M0KUX0</accession>
<sequence length="134" mass="15289">MAASGHRLGGERRTCSSEDLGVFSIRQVKERADCFVYSMSIPRFPPELIMAKEVTGFKVMEEEQEEEHLEITRSKDLKEIPSPNQQLQSPALMEFRVSKKESNSLPLDEVSLDISMVFRQKGTRSDLEKLPQTD</sequence>
<reference evidence="1 2" key="1">
    <citation type="submission" date="2018-07" db="EMBL/GenBank/DDBJ databases">
        <title>A high quality draft genome assembly of the barn swallow (H. rustica rustica).</title>
        <authorList>
            <person name="Formenti G."/>
            <person name="Chiara M."/>
            <person name="Poveda L."/>
            <person name="Francoijs K.-J."/>
            <person name="Bonisoli-Alquati A."/>
            <person name="Canova L."/>
            <person name="Gianfranceschi L."/>
            <person name="Horner D.S."/>
            <person name="Saino N."/>
        </authorList>
    </citation>
    <scope>NUCLEOTIDE SEQUENCE [LARGE SCALE GENOMIC DNA]</scope>
    <source>
        <strain evidence="1">Chelidonia</strain>
        <tissue evidence="1">Blood</tissue>
    </source>
</reference>
<dbReference type="Proteomes" id="UP000269221">
    <property type="component" value="Unassembled WGS sequence"/>
</dbReference>
<evidence type="ECO:0000313" key="2">
    <source>
        <dbReference type="Proteomes" id="UP000269221"/>
    </source>
</evidence>
<keyword evidence="2" id="KW-1185">Reference proteome</keyword>
<protein>
    <submittedName>
        <fullName evidence="1">Uncharacterized protein</fullName>
    </submittedName>
</protein>